<dbReference type="Proteomes" id="UP000199159">
    <property type="component" value="Unassembled WGS sequence"/>
</dbReference>
<protein>
    <recommendedName>
        <fullName evidence="3">Z-ring formation inhibitor MciZ</fullName>
    </recommendedName>
</protein>
<dbReference type="Pfam" id="PF13072">
    <property type="entry name" value="MciZ"/>
    <property type="match status" value="1"/>
</dbReference>
<gene>
    <name evidence="1" type="ORF">SAMN05216565_11198</name>
</gene>
<dbReference type="AlphaFoldDB" id="A0A1H0WIA9"/>
<evidence type="ECO:0008006" key="3">
    <source>
        <dbReference type="Google" id="ProtNLM"/>
    </source>
</evidence>
<dbReference type="STRING" id="930152.SAMN05216565_11198"/>
<proteinExistence type="predicted"/>
<keyword evidence="2" id="KW-1185">Reference proteome</keyword>
<reference evidence="2" key="1">
    <citation type="submission" date="2016-10" db="EMBL/GenBank/DDBJ databases">
        <authorList>
            <person name="Varghese N."/>
            <person name="Submissions S."/>
        </authorList>
    </citation>
    <scope>NUCLEOTIDE SEQUENCE [LARGE SCALE GENOMIC DNA]</scope>
    <source>
        <strain evidence="2">IBRC-M10078</strain>
    </source>
</reference>
<evidence type="ECO:0000313" key="2">
    <source>
        <dbReference type="Proteomes" id="UP000199159"/>
    </source>
</evidence>
<dbReference type="EMBL" id="FNJU01000011">
    <property type="protein sequence ID" value="SDP90016.1"/>
    <property type="molecule type" value="Genomic_DNA"/>
</dbReference>
<evidence type="ECO:0000313" key="1">
    <source>
        <dbReference type="EMBL" id="SDP90016.1"/>
    </source>
</evidence>
<sequence>MKIYVLEKGLTMVGKPWEIRQKLKEYSKEFDTVEEWLNANQALSTKNSTKKVIWLDSKSSK</sequence>
<name>A0A1H0WIA9_9BACI</name>
<dbReference type="OrthoDB" id="2990038at2"/>
<dbReference type="InterPro" id="IPR025177">
    <property type="entry name" value="MciZ"/>
</dbReference>
<organism evidence="1 2">
    <name type="scientific">Litchfieldia salsa</name>
    <dbReference type="NCBI Taxonomy" id="930152"/>
    <lineage>
        <taxon>Bacteria</taxon>
        <taxon>Bacillati</taxon>
        <taxon>Bacillota</taxon>
        <taxon>Bacilli</taxon>
        <taxon>Bacillales</taxon>
        <taxon>Bacillaceae</taxon>
        <taxon>Litchfieldia</taxon>
    </lineage>
</organism>
<accession>A0A1H0WIA9</accession>